<protein>
    <submittedName>
        <fullName evidence="2">Uncharacterized protein</fullName>
    </submittedName>
</protein>
<reference evidence="2" key="1">
    <citation type="journal article" date="2021" name="Proc. Natl. Acad. Sci. U.S.A.">
        <title>A Catalog of Tens of Thousands of Viruses from Human Metagenomes Reveals Hidden Associations with Chronic Diseases.</title>
        <authorList>
            <person name="Tisza M.J."/>
            <person name="Buck C.B."/>
        </authorList>
    </citation>
    <scope>NUCLEOTIDE SEQUENCE</scope>
    <source>
        <strain evidence="2">CtRcp9</strain>
    </source>
</reference>
<sequence>MALENNAVCAICGKPYRVCHTCQNIKSFLPWRTITDTLPHYTIYLAIYNYNLTKDKAKAKAELSECDLTELNNFDKDVKKIIEEIMAEDKTAETSKTKPQSTKTNKVVKNNDNE</sequence>
<feature type="region of interest" description="Disordered" evidence="1">
    <location>
        <begin position="89"/>
        <end position="114"/>
    </location>
</feature>
<proteinExistence type="predicted"/>
<name>A0A8S5PM05_9CAUD</name>
<evidence type="ECO:0000313" key="2">
    <source>
        <dbReference type="EMBL" id="DAE07457.1"/>
    </source>
</evidence>
<organism evidence="2">
    <name type="scientific">Siphoviridae sp. ctRcp9</name>
    <dbReference type="NCBI Taxonomy" id="2825504"/>
    <lineage>
        <taxon>Viruses</taxon>
        <taxon>Duplodnaviria</taxon>
        <taxon>Heunggongvirae</taxon>
        <taxon>Uroviricota</taxon>
        <taxon>Caudoviricetes</taxon>
    </lineage>
</organism>
<evidence type="ECO:0000256" key="1">
    <source>
        <dbReference type="SAM" id="MobiDB-lite"/>
    </source>
</evidence>
<dbReference type="EMBL" id="BK015450">
    <property type="protein sequence ID" value="DAE07457.1"/>
    <property type="molecule type" value="Genomic_DNA"/>
</dbReference>
<accession>A0A8S5PM05</accession>